<dbReference type="AlphaFoldDB" id="A0A378TDA9"/>
<dbReference type="PROSITE" id="PS51900">
    <property type="entry name" value="CB"/>
    <property type="match status" value="1"/>
</dbReference>
<dbReference type="Gene3D" id="1.10.150.130">
    <property type="match status" value="1"/>
</dbReference>
<dbReference type="Pfam" id="PF14659">
    <property type="entry name" value="Phage_int_SAM_3"/>
    <property type="match status" value="1"/>
</dbReference>
<protein>
    <submittedName>
        <fullName evidence="8">Phage integrase family protein</fullName>
    </submittedName>
</protein>
<evidence type="ECO:0000256" key="3">
    <source>
        <dbReference type="ARBA" id="ARBA00023125"/>
    </source>
</evidence>
<dbReference type="InterPro" id="IPR044068">
    <property type="entry name" value="CB"/>
</dbReference>
<feature type="domain" description="Core-binding (CB)" evidence="7">
    <location>
        <begin position="82"/>
        <end position="193"/>
    </location>
</feature>
<sequence length="470" mass="51259">MAYIRVRETKARAKGRAVKSYVVCWREPVRDEFGAIVPGKTIQRTDTYDTEKAAKSRLLEVENGLAGTKGIDPSSAKAKANRPLGEYARQYLDTLVGQMEQSTIEGYEKLYRTHIGPVFGSRPVAAITAAEVDSFRAALFAPHPRRSFVTRGTAKAATADTSPPTPGTCLVSRSPKTVKHIVGTLKRILDVAVRDGAIDANPVLPGPRRTTKRRARRPGARTFAHHPLTANQVAAVYDWIATHASNGQGNSVYALAVLFAAHTGVRAAELQGLQVQDVVLSDIPGTVGSIRVTRTMKRGRPEGATESAPLEWIEGTPKSDASTDRVVPLAPWLADELREYLTTVHPFAGKYGHAPLFPGRRSRSNFDWAKPIVADNLYDNYLQPATKALALGSVRFHDLRHTFATMNLSAGEHYMVVSQWLGHSSYVLTLMTYADYITEDEQAAPKVGRGVSDRSGGVANVVQLQHRTGT</sequence>
<dbReference type="InterPro" id="IPR050090">
    <property type="entry name" value="Tyrosine_recombinase_XerCD"/>
</dbReference>
<evidence type="ECO:0000313" key="9">
    <source>
        <dbReference type="Proteomes" id="UP000254978"/>
    </source>
</evidence>
<dbReference type="InterPro" id="IPR004107">
    <property type="entry name" value="Integrase_SAM-like_N"/>
</dbReference>
<dbReference type="GO" id="GO:0003677">
    <property type="term" value="F:DNA binding"/>
    <property type="evidence" value="ECO:0007669"/>
    <property type="project" value="UniProtKB-UniRule"/>
</dbReference>
<comment type="similarity">
    <text evidence="1">Belongs to the 'phage' integrase family.</text>
</comment>
<name>A0A378TDA9_9MYCO</name>
<dbReference type="PROSITE" id="PS51898">
    <property type="entry name" value="TYR_RECOMBINASE"/>
    <property type="match status" value="1"/>
</dbReference>
<evidence type="ECO:0000313" key="8">
    <source>
        <dbReference type="EMBL" id="STZ58798.1"/>
    </source>
</evidence>
<evidence type="ECO:0000256" key="1">
    <source>
        <dbReference type="ARBA" id="ARBA00008857"/>
    </source>
</evidence>
<keyword evidence="9" id="KW-1185">Reference proteome</keyword>
<organism evidence="8 9">
    <name type="scientific">Mycolicibacterium tokaiense</name>
    <dbReference type="NCBI Taxonomy" id="39695"/>
    <lineage>
        <taxon>Bacteria</taxon>
        <taxon>Bacillati</taxon>
        <taxon>Actinomycetota</taxon>
        <taxon>Actinomycetes</taxon>
        <taxon>Mycobacteriales</taxon>
        <taxon>Mycobacteriaceae</taxon>
        <taxon>Mycolicibacterium</taxon>
    </lineage>
</organism>
<keyword evidence="4" id="KW-0233">DNA recombination</keyword>
<dbReference type="PANTHER" id="PTHR30349:SF64">
    <property type="entry name" value="PROPHAGE INTEGRASE INTD-RELATED"/>
    <property type="match status" value="1"/>
</dbReference>
<accession>A0A378TDA9</accession>
<dbReference type="InterPro" id="IPR013762">
    <property type="entry name" value="Integrase-like_cat_sf"/>
</dbReference>
<evidence type="ECO:0000259" key="6">
    <source>
        <dbReference type="PROSITE" id="PS51898"/>
    </source>
</evidence>
<dbReference type="SUPFAM" id="SSF56349">
    <property type="entry name" value="DNA breaking-rejoining enzymes"/>
    <property type="match status" value="1"/>
</dbReference>
<dbReference type="InterPro" id="IPR002104">
    <property type="entry name" value="Integrase_catalytic"/>
</dbReference>
<reference evidence="8 9" key="1">
    <citation type="submission" date="2018-06" db="EMBL/GenBank/DDBJ databases">
        <authorList>
            <consortium name="Pathogen Informatics"/>
            <person name="Doyle S."/>
        </authorList>
    </citation>
    <scope>NUCLEOTIDE SEQUENCE [LARGE SCALE GENOMIC DNA]</scope>
    <source>
        <strain evidence="8 9">NCTC10821</strain>
    </source>
</reference>
<evidence type="ECO:0000256" key="2">
    <source>
        <dbReference type="ARBA" id="ARBA00022908"/>
    </source>
</evidence>
<feature type="domain" description="Tyr recombinase" evidence="6">
    <location>
        <begin position="223"/>
        <end position="447"/>
    </location>
</feature>
<dbReference type="PANTHER" id="PTHR30349">
    <property type="entry name" value="PHAGE INTEGRASE-RELATED"/>
    <property type="match status" value="1"/>
</dbReference>
<dbReference type="Proteomes" id="UP000254978">
    <property type="component" value="Unassembled WGS sequence"/>
</dbReference>
<proteinExistence type="inferred from homology"/>
<keyword evidence="3 5" id="KW-0238">DNA-binding</keyword>
<dbReference type="GO" id="GO:0006310">
    <property type="term" value="P:DNA recombination"/>
    <property type="evidence" value="ECO:0007669"/>
    <property type="project" value="UniProtKB-KW"/>
</dbReference>
<dbReference type="CDD" id="cd01189">
    <property type="entry name" value="INT_ICEBs1_C_like"/>
    <property type="match status" value="1"/>
</dbReference>
<gene>
    <name evidence="8" type="ORF">NCTC10821_02317</name>
</gene>
<dbReference type="InterPro" id="IPR010998">
    <property type="entry name" value="Integrase_recombinase_N"/>
</dbReference>
<dbReference type="Gene3D" id="1.10.443.10">
    <property type="entry name" value="Intergrase catalytic core"/>
    <property type="match status" value="1"/>
</dbReference>
<dbReference type="EMBL" id="UGQT01000001">
    <property type="protein sequence ID" value="STZ58798.1"/>
    <property type="molecule type" value="Genomic_DNA"/>
</dbReference>
<evidence type="ECO:0000256" key="4">
    <source>
        <dbReference type="ARBA" id="ARBA00023172"/>
    </source>
</evidence>
<dbReference type="GO" id="GO:0015074">
    <property type="term" value="P:DNA integration"/>
    <property type="evidence" value="ECO:0007669"/>
    <property type="project" value="UniProtKB-KW"/>
</dbReference>
<keyword evidence="2" id="KW-0229">DNA integration</keyword>
<evidence type="ECO:0000256" key="5">
    <source>
        <dbReference type="PROSITE-ProRule" id="PRU01248"/>
    </source>
</evidence>
<dbReference type="Pfam" id="PF00589">
    <property type="entry name" value="Phage_integrase"/>
    <property type="match status" value="1"/>
</dbReference>
<dbReference type="InterPro" id="IPR011010">
    <property type="entry name" value="DNA_brk_join_enz"/>
</dbReference>
<dbReference type="RefSeq" id="WP_115278502.1">
    <property type="nucleotide sequence ID" value="NZ_AP022600.1"/>
</dbReference>
<evidence type="ECO:0000259" key="7">
    <source>
        <dbReference type="PROSITE" id="PS51900"/>
    </source>
</evidence>
<dbReference type="OrthoDB" id="1822491at2"/>